<evidence type="ECO:0000256" key="5">
    <source>
        <dbReference type="ARBA" id="ARBA00022824"/>
    </source>
</evidence>
<feature type="transmembrane region" description="Helical" evidence="8">
    <location>
        <begin position="12"/>
        <end position="33"/>
    </location>
</feature>
<protein>
    <recommendedName>
        <fullName evidence="11">Glycosylphosphatidylinositol anchor biosynthesis protein 11</fullName>
    </recommendedName>
</protein>
<dbReference type="InterPro" id="IPR009580">
    <property type="entry name" value="GPI_biosynthesis_protein_Pig-F"/>
</dbReference>
<keyword evidence="10" id="KW-1185">Reference proteome</keyword>
<reference evidence="9" key="1">
    <citation type="submission" date="2024-04" db="UniProtKB">
        <authorList>
            <consortium name="EnsemblMetazoa"/>
        </authorList>
    </citation>
    <scope>IDENTIFICATION</scope>
    <source>
        <strain evidence="9">EBRO</strain>
    </source>
</reference>
<evidence type="ECO:0000256" key="8">
    <source>
        <dbReference type="SAM" id="Phobius"/>
    </source>
</evidence>
<keyword evidence="3" id="KW-0337">GPI-anchor biosynthesis</keyword>
<dbReference type="GO" id="GO:0005789">
    <property type="term" value="C:endoplasmic reticulum membrane"/>
    <property type="evidence" value="ECO:0007669"/>
    <property type="project" value="UniProtKB-SubCell"/>
</dbReference>
<organism evidence="9 10">
    <name type="scientific">Anopheles atroparvus</name>
    <name type="common">European mosquito</name>
    <dbReference type="NCBI Taxonomy" id="41427"/>
    <lineage>
        <taxon>Eukaryota</taxon>
        <taxon>Metazoa</taxon>
        <taxon>Ecdysozoa</taxon>
        <taxon>Arthropoda</taxon>
        <taxon>Hexapoda</taxon>
        <taxon>Insecta</taxon>
        <taxon>Pterygota</taxon>
        <taxon>Neoptera</taxon>
        <taxon>Endopterygota</taxon>
        <taxon>Diptera</taxon>
        <taxon>Nematocera</taxon>
        <taxon>Culicoidea</taxon>
        <taxon>Culicidae</taxon>
        <taxon>Anophelinae</taxon>
        <taxon>Anopheles</taxon>
    </lineage>
</organism>
<dbReference type="Pfam" id="PF06699">
    <property type="entry name" value="PIG-F"/>
    <property type="match status" value="1"/>
</dbReference>
<keyword evidence="5" id="KW-0256">Endoplasmic reticulum</keyword>
<comment type="pathway">
    <text evidence="2">Glycolipid biosynthesis; glycosylphosphatidylinositol-anchor biosynthesis.</text>
</comment>
<feature type="transmembrane region" description="Helical" evidence="8">
    <location>
        <begin position="131"/>
        <end position="150"/>
    </location>
</feature>
<name>A0AAG5D0R1_ANOAO</name>
<evidence type="ECO:0000256" key="2">
    <source>
        <dbReference type="ARBA" id="ARBA00004687"/>
    </source>
</evidence>
<evidence type="ECO:0000256" key="1">
    <source>
        <dbReference type="ARBA" id="ARBA00004477"/>
    </source>
</evidence>
<evidence type="ECO:0008006" key="11">
    <source>
        <dbReference type="Google" id="ProtNLM"/>
    </source>
</evidence>
<dbReference type="AlphaFoldDB" id="A0AAG5D0R1"/>
<dbReference type="GO" id="GO:0006506">
    <property type="term" value="P:GPI anchor biosynthetic process"/>
    <property type="evidence" value="ECO:0007669"/>
    <property type="project" value="UniProtKB-KW"/>
</dbReference>
<evidence type="ECO:0000256" key="3">
    <source>
        <dbReference type="ARBA" id="ARBA00022502"/>
    </source>
</evidence>
<sequence>MYAQLQSGKASWMVIQTSLISMLSHVVFCYLQYSYHRYGVGKFSSFAWLGLLATETVKHINIELVFRLKTSVETHNFAPPAGRRTWWFPITIRRAQWKEWFGFAKLFILSLVFYGFICIVLGAPLEQWEETISLAFALTTLTIFPIMRFIGQSRTYQLLLSEKLELKNPLANNYLNLLKNNCIAVILGAWGGSVVAPLDWDRPWQVYPIPNIYGAILGLSVMNVLNICTACTHMYRTR</sequence>
<evidence type="ECO:0000256" key="7">
    <source>
        <dbReference type="ARBA" id="ARBA00023136"/>
    </source>
</evidence>
<dbReference type="EnsemblMetazoa" id="ENSAATROPT004980">
    <property type="protein sequence ID" value="ENSAATROPP004711"/>
    <property type="gene ID" value="ENSAATROPG003962"/>
</dbReference>
<comment type="subcellular location">
    <subcellularLocation>
        <location evidence="1">Endoplasmic reticulum membrane</location>
        <topology evidence="1">Multi-pass membrane protein</topology>
    </subcellularLocation>
</comment>
<keyword evidence="7 8" id="KW-0472">Membrane</keyword>
<feature type="transmembrane region" description="Helical" evidence="8">
    <location>
        <begin position="171"/>
        <end position="192"/>
    </location>
</feature>
<keyword evidence="4 8" id="KW-0812">Transmembrane</keyword>
<proteinExistence type="predicted"/>
<dbReference type="Proteomes" id="UP000075880">
    <property type="component" value="Unassembled WGS sequence"/>
</dbReference>
<accession>A0AAG5D0R1</accession>
<evidence type="ECO:0000313" key="9">
    <source>
        <dbReference type="EnsemblMetazoa" id="ENSAATROPP004711"/>
    </source>
</evidence>
<feature type="transmembrane region" description="Helical" evidence="8">
    <location>
        <begin position="212"/>
        <end position="235"/>
    </location>
</feature>
<keyword evidence="6 8" id="KW-1133">Transmembrane helix</keyword>
<evidence type="ECO:0000256" key="4">
    <source>
        <dbReference type="ARBA" id="ARBA00022692"/>
    </source>
</evidence>
<evidence type="ECO:0000256" key="6">
    <source>
        <dbReference type="ARBA" id="ARBA00022989"/>
    </source>
</evidence>
<evidence type="ECO:0000313" key="10">
    <source>
        <dbReference type="Proteomes" id="UP000075880"/>
    </source>
</evidence>
<feature type="transmembrane region" description="Helical" evidence="8">
    <location>
        <begin position="103"/>
        <end position="125"/>
    </location>
</feature>